<feature type="region of interest" description="Disordered" evidence="1">
    <location>
        <begin position="201"/>
        <end position="251"/>
    </location>
</feature>
<evidence type="ECO:0000313" key="3">
    <source>
        <dbReference type="Proteomes" id="UP000249794"/>
    </source>
</evidence>
<evidence type="ECO:0000256" key="1">
    <source>
        <dbReference type="SAM" id="MobiDB-lite"/>
    </source>
</evidence>
<accession>A0A2W4ZRL3</accession>
<feature type="compositionally biased region" description="Low complexity" evidence="1">
    <location>
        <begin position="201"/>
        <end position="212"/>
    </location>
</feature>
<gene>
    <name evidence="2" type="ORF">DCF15_00380</name>
</gene>
<sequence>MASETNLSSGQVEKLLTKQIKQKFAQNHLKTTRSGNKELGFLVKEIVSAPFESEAEVQTVGAAIGQKIANLSQASDQQHLDAGIVRKLRFRQSWLSEFDIPPALPVSKTSKKISKSSQTVVSAENAPAPASTLSPRSGLDQLTPEADPETDTITDENPPAEDMAQTANNDSIGDEVQAEITMPNQNLENVSEAAIAPEAAAVSPKSAEAEALLADESDEAQTTTLASGSSGDSDGPAESGLSEEMAGIEDAAEAEVIESVNSGTAANAATAMPVDPEAAALVRGATTPNSDV</sequence>
<name>A0A2W4ZRL3_9CYAN</name>
<organism evidence="2 3">
    <name type="scientific">Phormidesmis priestleyi</name>
    <dbReference type="NCBI Taxonomy" id="268141"/>
    <lineage>
        <taxon>Bacteria</taxon>
        <taxon>Bacillati</taxon>
        <taxon>Cyanobacteriota</taxon>
        <taxon>Cyanophyceae</taxon>
        <taxon>Leptolyngbyales</taxon>
        <taxon>Leptolyngbyaceae</taxon>
        <taxon>Phormidesmis</taxon>
    </lineage>
</organism>
<dbReference type="EMBL" id="QBMP01000002">
    <property type="protein sequence ID" value="PZO61271.1"/>
    <property type="molecule type" value="Genomic_DNA"/>
</dbReference>
<proteinExistence type="predicted"/>
<dbReference type="AlphaFoldDB" id="A0A2W4ZRL3"/>
<comment type="caution">
    <text evidence="2">The sequence shown here is derived from an EMBL/GenBank/DDBJ whole genome shotgun (WGS) entry which is preliminary data.</text>
</comment>
<dbReference type="Proteomes" id="UP000249794">
    <property type="component" value="Unassembled WGS sequence"/>
</dbReference>
<reference evidence="2 3" key="2">
    <citation type="submission" date="2018-06" db="EMBL/GenBank/DDBJ databases">
        <title>Metagenomic assembly of (sub)arctic Cyanobacteria and their associated microbiome from non-axenic cultures.</title>
        <authorList>
            <person name="Baurain D."/>
        </authorList>
    </citation>
    <scope>NUCLEOTIDE SEQUENCE [LARGE SCALE GENOMIC DNA]</scope>
    <source>
        <strain evidence="2">ULC027bin1</strain>
    </source>
</reference>
<feature type="region of interest" description="Disordered" evidence="1">
    <location>
        <begin position="105"/>
        <end position="166"/>
    </location>
</feature>
<protein>
    <submittedName>
        <fullName evidence="2">Uncharacterized protein</fullName>
    </submittedName>
</protein>
<evidence type="ECO:0000313" key="2">
    <source>
        <dbReference type="EMBL" id="PZO61271.1"/>
    </source>
</evidence>
<reference evidence="3" key="1">
    <citation type="submission" date="2018-04" db="EMBL/GenBank/DDBJ databases">
        <authorList>
            <person name="Cornet L."/>
        </authorList>
    </citation>
    <scope>NUCLEOTIDE SEQUENCE [LARGE SCALE GENOMIC DNA]</scope>
</reference>